<feature type="compositionally biased region" description="Low complexity" evidence="1">
    <location>
        <begin position="111"/>
        <end position="132"/>
    </location>
</feature>
<dbReference type="EMBL" id="JBBJCI010000082">
    <property type="protein sequence ID" value="KAK7249140.1"/>
    <property type="molecule type" value="Genomic_DNA"/>
</dbReference>
<comment type="caution">
    <text evidence="2">The sequence shown here is derived from an EMBL/GenBank/DDBJ whole genome shotgun (WGS) entry which is preliminary data.</text>
</comment>
<dbReference type="Proteomes" id="UP001363151">
    <property type="component" value="Unassembled WGS sequence"/>
</dbReference>
<reference evidence="2 3" key="1">
    <citation type="submission" date="2024-03" db="EMBL/GenBank/DDBJ databases">
        <title>Aureococcus anophagefferens CCMP1851 and Kratosvirus quantuckense: Draft genome of a second virus-susceptible host strain in the model system.</title>
        <authorList>
            <person name="Chase E."/>
            <person name="Truchon A.R."/>
            <person name="Schepens W."/>
            <person name="Wilhelm S.W."/>
        </authorList>
    </citation>
    <scope>NUCLEOTIDE SEQUENCE [LARGE SCALE GENOMIC DNA]</scope>
    <source>
        <strain evidence="2 3">CCMP1851</strain>
    </source>
</reference>
<evidence type="ECO:0000313" key="2">
    <source>
        <dbReference type="EMBL" id="KAK7249140.1"/>
    </source>
</evidence>
<evidence type="ECO:0000313" key="3">
    <source>
        <dbReference type="Proteomes" id="UP001363151"/>
    </source>
</evidence>
<keyword evidence="3" id="KW-1185">Reference proteome</keyword>
<feature type="compositionally biased region" description="Basic residues" evidence="1">
    <location>
        <begin position="140"/>
        <end position="149"/>
    </location>
</feature>
<protein>
    <submittedName>
        <fullName evidence="2">Uncharacterized protein</fullName>
    </submittedName>
</protein>
<sequence>MWWRRLAAPTARTWRAPVRVSSSAARLRDDVFFAPASAVLAPFPRPAPLPPRRPERDLRRRADPCRDAEAALHDGLAAGGDAGRLFADALSAYAAAAAAERRALAAVARAASPTRPSSASSSSAASSPARGPATPPAPRASRRRARGHLGRGHRAAVLCCVRSGDVGAALRAAALKAPESPRGEAQLRRLLRSAMFRRAFGTIPVLGGRRAGLGRTARSDGRGTAVRRRGALCRAGEVDAAIALAARSVDADGDDAAALLAALRARARAARRPGPSARARAPRPAGADAALDALVDALDAGEALTLGDFDAALDVAEAAGRHATPTASTLPGRRGGRAGDGAL</sequence>
<feature type="region of interest" description="Disordered" evidence="1">
    <location>
        <begin position="321"/>
        <end position="343"/>
    </location>
</feature>
<gene>
    <name evidence="2" type="ORF">SO694_00045213</name>
</gene>
<evidence type="ECO:0000256" key="1">
    <source>
        <dbReference type="SAM" id="MobiDB-lite"/>
    </source>
</evidence>
<feature type="region of interest" description="Disordered" evidence="1">
    <location>
        <begin position="111"/>
        <end position="149"/>
    </location>
</feature>
<accession>A0ABR1G7B0</accession>
<name>A0ABR1G7B0_AURAN</name>
<proteinExistence type="predicted"/>
<organism evidence="2 3">
    <name type="scientific">Aureococcus anophagefferens</name>
    <name type="common">Harmful bloom alga</name>
    <dbReference type="NCBI Taxonomy" id="44056"/>
    <lineage>
        <taxon>Eukaryota</taxon>
        <taxon>Sar</taxon>
        <taxon>Stramenopiles</taxon>
        <taxon>Ochrophyta</taxon>
        <taxon>Pelagophyceae</taxon>
        <taxon>Pelagomonadales</taxon>
        <taxon>Pelagomonadaceae</taxon>
        <taxon>Aureococcus</taxon>
    </lineage>
</organism>